<evidence type="ECO:0000256" key="3">
    <source>
        <dbReference type="ARBA" id="ARBA00022679"/>
    </source>
</evidence>
<feature type="compositionally biased region" description="Polar residues" evidence="8">
    <location>
        <begin position="52"/>
        <end position="66"/>
    </location>
</feature>
<dbReference type="EMBL" id="KN818348">
    <property type="protein sequence ID" value="KIL58055.1"/>
    <property type="molecule type" value="Genomic_DNA"/>
</dbReference>
<evidence type="ECO:0000256" key="9">
    <source>
        <dbReference type="SAM" id="Phobius"/>
    </source>
</evidence>
<keyword evidence="4 9" id="KW-0812">Transmembrane</keyword>
<dbReference type="OrthoDB" id="529273at2759"/>
<accession>A0A0C2S5Q3</accession>
<dbReference type="STRING" id="946122.A0A0C2S5Q3"/>
<dbReference type="AlphaFoldDB" id="A0A0C2S5Q3"/>
<evidence type="ECO:0000256" key="8">
    <source>
        <dbReference type="SAM" id="MobiDB-lite"/>
    </source>
</evidence>
<comment type="subcellular location">
    <subcellularLocation>
        <location evidence="1">Membrane</location>
        <topology evidence="1">Single-pass membrane protein</topology>
    </subcellularLocation>
</comment>
<sequence>MYARPITRRDVFLVLFGACSMYIWSFIFNRPREHSVLLSTPIDLNINEPEPNVSTPNAPTTVSTTAPPERDRDPLIGPSDPMTSLPHTSILAHAPGWTLFKNLYMANGTLLIVSPSNDSFPPIRMMTSPGYPAEATPEDMALREPKAEHMDFLTPEQAEKRWKASGTESTTYRVWSVKGNTILFNDPRQFLRHYYHFVAELILGTWAFWHGAFTKPSSDNSLSLSYSNASYPPPIHRVIFAHSDSDGWHDNPAFDAYFFRAALPYVTVEEQRAWEDRIVTTVPRSSDLATNRAWHFPLVLLTDRSASFRGPICGRTQRTAAEAWEYMLTKNQLIGVHAARWWDPLRETVWRFAGVNTPDAVNWMKQSFNREGLATKSDKEVTPSLVREGAFQELLPVPQKIVITYISRQLGPRRKLLDDAHDDLLLAISELVTRRKVKGEEWEFRHVNAQRLSKDEQIRMAADSTIMLGVHGNGLTHLVFMPPTRFSTVIEIFYPKGFAHDYEWTATAMGMKYFGVWNDTHFTLPNEPTVNYPPGFQENSIPVHGPSVAKLIEDRVDGRI</sequence>
<gene>
    <name evidence="11" type="ORF">M378DRAFT_132823</name>
</gene>
<protein>
    <recommendedName>
        <fullName evidence="10">Glycosyltransferase 61 catalytic domain-containing protein</fullName>
    </recommendedName>
</protein>
<feature type="region of interest" description="Disordered" evidence="8">
    <location>
        <begin position="48"/>
        <end position="80"/>
    </location>
</feature>
<dbReference type="InParanoid" id="A0A0C2S5Q3"/>
<evidence type="ECO:0000256" key="7">
    <source>
        <dbReference type="ARBA" id="ARBA00023180"/>
    </source>
</evidence>
<feature type="domain" description="Glycosyltransferase 61 catalytic" evidence="10">
    <location>
        <begin position="388"/>
        <end position="484"/>
    </location>
</feature>
<dbReference type="PANTHER" id="PTHR20961">
    <property type="entry name" value="GLYCOSYLTRANSFERASE"/>
    <property type="match status" value="1"/>
</dbReference>
<dbReference type="GO" id="GO:0097363">
    <property type="term" value="F:protein O-acetylglucosaminyltransferase activity"/>
    <property type="evidence" value="ECO:0007669"/>
    <property type="project" value="TreeGrafter"/>
</dbReference>
<keyword evidence="2" id="KW-0328">Glycosyltransferase</keyword>
<organism evidence="11 12">
    <name type="scientific">Amanita muscaria (strain Koide BX008)</name>
    <dbReference type="NCBI Taxonomy" id="946122"/>
    <lineage>
        <taxon>Eukaryota</taxon>
        <taxon>Fungi</taxon>
        <taxon>Dikarya</taxon>
        <taxon>Basidiomycota</taxon>
        <taxon>Agaricomycotina</taxon>
        <taxon>Agaricomycetes</taxon>
        <taxon>Agaricomycetidae</taxon>
        <taxon>Agaricales</taxon>
        <taxon>Pluteineae</taxon>
        <taxon>Amanitaceae</taxon>
        <taxon>Amanita</taxon>
    </lineage>
</organism>
<keyword evidence="5 9" id="KW-1133">Transmembrane helix</keyword>
<dbReference type="Proteomes" id="UP000054549">
    <property type="component" value="Unassembled WGS sequence"/>
</dbReference>
<keyword evidence="3" id="KW-0808">Transferase</keyword>
<feature type="transmembrane region" description="Helical" evidence="9">
    <location>
        <begin position="12"/>
        <end position="28"/>
    </location>
</feature>
<dbReference type="PANTHER" id="PTHR20961:SF38">
    <property type="entry name" value="PROTEIN O-LINKED-MANNOSE BETA-1,4-N-ACETYLGLUCOSAMINYLTRANSFERASE 2"/>
    <property type="match status" value="1"/>
</dbReference>
<keyword evidence="7" id="KW-0325">Glycoprotein</keyword>
<dbReference type="GO" id="GO:0005783">
    <property type="term" value="C:endoplasmic reticulum"/>
    <property type="evidence" value="ECO:0007669"/>
    <property type="project" value="TreeGrafter"/>
</dbReference>
<evidence type="ECO:0000259" key="10">
    <source>
        <dbReference type="Pfam" id="PF04577"/>
    </source>
</evidence>
<evidence type="ECO:0000256" key="6">
    <source>
        <dbReference type="ARBA" id="ARBA00023136"/>
    </source>
</evidence>
<dbReference type="HOGENOM" id="CLU_033167_0_0_1"/>
<evidence type="ECO:0000256" key="1">
    <source>
        <dbReference type="ARBA" id="ARBA00004167"/>
    </source>
</evidence>
<evidence type="ECO:0000256" key="5">
    <source>
        <dbReference type="ARBA" id="ARBA00022989"/>
    </source>
</evidence>
<evidence type="ECO:0000313" key="11">
    <source>
        <dbReference type="EMBL" id="KIL58055.1"/>
    </source>
</evidence>
<keyword evidence="12" id="KW-1185">Reference proteome</keyword>
<evidence type="ECO:0000313" key="12">
    <source>
        <dbReference type="Proteomes" id="UP000054549"/>
    </source>
</evidence>
<dbReference type="GO" id="GO:0035269">
    <property type="term" value="P:protein O-linked glycosylation via mannose"/>
    <property type="evidence" value="ECO:0007669"/>
    <property type="project" value="TreeGrafter"/>
</dbReference>
<dbReference type="Pfam" id="PF04577">
    <property type="entry name" value="Glyco_transf_61"/>
    <property type="match status" value="1"/>
</dbReference>
<evidence type="ECO:0000256" key="4">
    <source>
        <dbReference type="ARBA" id="ARBA00022692"/>
    </source>
</evidence>
<reference evidence="11 12" key="1">
    <citation type="submission" date="2014-04" db="EMBL/GenBank/DDBJ databases">
        <title>Evolutionary Origins and Diversification of the Mycorrhizal Mutualists.</title>
        <authorList>
            <consortium name="DOE Joint Genome Institute"/>
            <consortium name="Mycorrhizal Genomics Consortium"/>
            <person name="Kohler A."/>
            <person name="Kuo A."/>
            <person name="Nagy L.G."/>
            <person name="Floudas D."/>
            <person name="Copeland A."/>
            <person name="Barry K.W."/>
            <person name="Cichocki N."/>
            <person name="Veneault-Fourrey C."/>
            <person name="LaButti K."/>
            <person name="Lindquist E.A."/>
            <person name="Lipzen A."/>
            <person name="Lundell T."/>
            <person name="Morin E."/>
            <person name="Murat C."/>
            <person name="Riley R."/>
            <person name="Ohm R."/>
            <person name="Sun H."/>
            <person name="Tunlid A."/>
            <person name="Henrissat B."/>
            <person name="Grigoriev I.V."/>
            <person name="Hibbett D.S."/>
            <person name="Martin F."/>
        </authorList>
    </citation>
    <scope>NUCLEOTIDE SEQUENCE [LARGE SCALE GENOMIC DNA]</scope>
    <source>
        <strain evidence="11 12">Koide BX008</strain>
    </source>
</reference>
<keyword evidence="6 9" id="KW-0472">Membrane</keyword>
<dbReference type="InterPro" id="IPR049625">
    <property type="entry name" value="Glyco_transf_61_cat"/>
</dbReference>
<name>A0A0C2S5Q3_AMAMK</name>
<evidence type="ECO:0000256" key="2">
    <source>
        <dbReference type="ARBA" id="ARBA00022676"/>
    </source>
</evidence>
<dbReference type="InterPro" id="IPR007657">
    <property type="entry name" value="Glycosyltransferase_61"/>
</dbReference>
<dbReference type="GO" id="GO:0016020">
    <property type="term" value="C:membrane"/>
    <property type="evidence" value="ECO:0007669"/>
    <property type="project" value="UniProtKB-SubCell"/>
</dbReference>
<proteinExistence type="predicted"/>